<dbReference type="InterPro" id="IPR011701">
    <property type="entry name" value="MFS"/>
</dbReference>
<dbReference type="PANTHER" id="PTHR31064">
    <property type="entry name" value="POTASSIUM TRANSPORT PROTEIN DDB_G0292412-RELATED"/>
    <property type="match status" value="1"/>
</dbReference>
<feature type="transmembrane region" description="Helical" evidence="11">
    <location>
        <begin position="370"/>
        <end position="395"/>
    </location>
</feature>
<feature type="compositionally biased region" description="Basic and acidic residues" evidence="10">
    <location>
        <begin position="918"/>
        <end position="928"/>
    </location>
</feature>
<dbReference type="SUPFAM" id="SSF48403">
    <property type="entry name" value="Ankyrin repeat"/>
    <property type="match status" value="1"/>
</dbReference>
<dbReference type="InterPro" id="IPR036259">
    <property type="entry name" value="MFS_trans_sf"/>
</dbReference>
<keyword evidence="4 11" id="KW-0812">Transmembrane</keyword>
<feature type="transmembrane region" description="Helical" evidence="11">
    <location>
        <begin position="636"/>
        <end position="655"/>
    </location>
</feature>
<feature type="repeat" description="ANK" evidence="9">
    <location>
        <begin position="1639"/>
        <end position="1671"/>
    </location>
</feature>
<evidence type="ECO:0000256" key="9">
    <source>
        <dbReference type="PROSITE-ProRule" id="PRU00023"/>
    </source>
</evidence>
<dbReference type="PROSITE" id="PS50297">
    <property type="entry name" value="ANK_REP_REGION"/>
    <property type="match status" value="5"/>
</dbReference>
<keyword evidence="2" id="KW-0813">Transport</keyword>
<keyword evidence="5" id="KW-0630">Potassium</keyword>
<feature type="region of interest" description="Disordered" evidence="10">
    <location>
        <begin position="1498"/>
        <end position="1518"/>
    </location>
</feature>
<dbReference type="InterPro" id="IPR004773">
    <property type="entry name" value="K/Na_transp_Trk1/HKT1"/>
</dbReference>
<feature type="transmembrane region" description="Helical" evidence="11">
    <location>
        <begin position="694"/>
        <end position="716"/>
    </location>
</feature>
<feature type="compositionally biased region" description="Low complexity" evidence="10">
    <location>
        <begin position="929"/>
        <end position="939"/>
    </location>
</feature>
<feature type="transmembrane region" description="Helical" evidence="11">
    <location>
        <begin position="407"/>
        <end position="427"/>
    </location>
</feature>
<feature type="compositionally biased region" description="Acidic residues" evidence="10">
    <location>
        <begin position="1022"/>
        <end position="1035"/>
    </location>
</feature>
<evidence type="ECO:0000256" key="8">
    <source>
        <dbReference type="ARBA" id="ARBA00023136"/>
    </source>
</evidence>
<gene>
    <name evidence="13" type="ORF">TRUGW13939_10852</name>
</gene>
<sequence length="2419" mass="265520">MFVRSMAAMAAVASTAFAVASISDDEMTSYLNDGAVDLAVNYAPLWFFGQAMDQPPCYPVWAFGGNVSTPDVYDSDHKTPPAAQCEYPDVGCGCRLPDVPIGNAGPEFPIYYTFSQCNSSEVRVAYNLFYQKDGAKVVDLIDTGHDYDWERVVIIHTKDSDNNSWAPSRALLSAHSGYHSIAWGDIQNTLTTDEINAGDAIDPNGVQNNDHPKVYVSWSKHANFDTRNTGFNDPASQSLDDAFRSQDWWHFVDSKYYILSDNSTDAGQALGSADWGSATSNPPSVQASLCTQNGPMRNATTRVISTWSSPAMATMTTTATAIELQPPAGNVARTTAASTGSQVPLRAAEEDDDVMQASFAADSEVPDGGYGWVVIFACAMLTFWFVGTTYCWGVFQAVLVQQGVSSASTLAFVGSLTTACISFLAMLNARVIRKLGTRLSGILGISLFGLGEILAGFTTKNVAGLFVAIGLVMGLGTSLLFMVVSVTPAQYFKSKRGIANGIVYAGGGLGGAIISFVTNGLLEALGVAWTFRVLGFITLVTGLPAAYLIQERVPIRPSSFVEWRLFRDYRFVLIFLGGGLATFPLFVPPFFLPLYTDSLNMTSSVGAGLVAAFNFSSAVGRLLCGFSSDKIGPLNTVFSSLLLSALSMLVLWPVSNSLGPLVAFVIINGMANGGFFATMPTVVGNVFGSARVSVAMGMVVTGWGGGYLLAAIQNYINHTLVTPACHSAKLPADMDAVRGKYHELSSLILGYFMSWSKTAFRRLHKIHKKIPFVREVQFNFISLHYSYLILWAIIGSVVVYAGSGIPYIDALFFAAGAATQSGLNTIDLNLVPTYAQIFLYIITMSTNPIVIHSFVVFVRLYWFEKRFENIVKDARALRRTKSRTFTTGNDHHDTGMEEQGIRGQSIVVLRNEAGEARDVVQDVPKVEAEASSEAGSSNEPGDTRRTSEASQEQTTDPPFTGVEALRLPTQRSPEHHIAFLEHQRTDKGTLRIPSPREYDRGGVPQALDDVLEGPYSPKTQPVDDETQDTTNEDTANDVGNHITINEPDIMRFRTRTGTFPRFDSRRTVPRDEGEEPANLTKTRTRRSTFTGLFRSLTQEQEKETMPYLSWNATIGRNSAFVALTEEQREELGGIEYRALKTLAIVLVGFFFGFHILGIICLVPWIMHTEPYSSVVTAAGQGRPWWGVFTSMSSFNDLGFSLVPDSMNSFSHAIFPLLLMGFLIAIGNTGFPCMLRFIIWIVSLFTTSGSPIWEELRFLLDHPRRCFTLLFPRNATWWLFGILVILNAVDLIFFIILDINDPTITQIPAGIRVVDGLFQAISTRTAGFGVVNIADLHPAIQVSYLIMMYISVFPIAISMRRTNVYEEKSLGIYGSQSDEDEEAKEPSYIGAHLRRQLSFDLWYIFLGLFIIAIVEGTRLENNDASFSLFAVLFEIVSAYGTVGLSLGYPNTNTSFSAQFHVISKLVIIAMQIRGRHRGLPYTLDRAILLPSESLHEKEQADAERRLRRRASNTSNLSAVGGQASGMFRAETGTNINATDISGNTPLHWAIASGFENVVLILIEKGANINATNGPGHTPLFSAVYRNLEAMVLILIEKGANINQTDKYGKTLLHEAVKRRLEKFVPVLIEKGADINATDTHGNTPLHEAAITGSEMAVLVLIEKGADINATNQYGETSLHRAFEEGFYNVAVQLCDQGANVQVATIWGKTPLHIAAKNDPESVSLLIDRNAIVNAVDKYGRTPLHFAVGSKSPLAARELVRCGANITLRDKDGMTPVHDANSLKSKRLDLLAALSDDRAGAISFFLWDPPEAFESSTNSKEALDTITNAIALVRQENRVVATTLGAFVQNEFGSWGLWFLFYIACAFTGDNRTYENDDISIVAQPTYIHVRSSIFRDRIKELLKWICLSFRKPKDGSVSVSGGELYTNIFTLQTLQPFVVDTFNNSTCWHGLFESAVIGTDSAISAEQPISGCRLDVSFDFMIQISAVEYPLMIERGIILMGYSTALVPVRMVDDTHVLWHLEVAKHNSQLSISELAAIQSCWLQVDNLDQLRAKTALVGWCPEATVLLGTDKLRPNATWSNGKVKKTSWHWSGANLQFLAQSAAPAQIGAQLGLAMSRTTNMLRFSPSNNYLKCLNNSATEHVVLYDLAAERAWLVPLLSTFHHMLAIYWDTIPTESRSPTLPLATPSADGALASLNILKGRSEFIVERSADESSTIRDLIMGFSANFSRISVHSPFRSEVYGYELMDIVVDSPMADLRQKKIKKEGLGWAPLLSQVRCLFCSGVGNAIIGAKAIDLDSPCNELPYGSNLMAATIPSISALARRFGSDFQGPLCQLSTLHMWQLAGNPFTRCQHKVNSHETCWHTMKFLQEIQSIKKTNHPIEGPQISTLSKDGAVVFGQQRRGSIVKDSKSISVLTYKF</sequence>
<dbReference type="InterPro" id="IPR036770">
    <property type="entry name" value="Ankyrin_rpt-contain_sf"/>
</dbReference>
<feature type="transmembrane region" description="Helical" evidence="11">
    <location>
        <begin position="1425"/>
        <end position="1447"/>
    </location>
</feature>
<feature type="transmembrane region" description="Helical" evidence="11">
    <location>
        <begin position="569"/>
        <end position="592"/>
    </location>
</feature>
<keyword evidence="9" id="KW-0040">ANK repeat</keyword>
<accession>A0A7H8RD79</accession>
<evidence type="ECO:0000256" key="3">
    <source>
        <dbReference type="ARBA" id="ARBA00022538"/>
    </source>
</evidence>
<feature type="signal peptide" evidence="12">
    <location>
        <begin position="1"/>
        <end position="21"/>
    </location>
</feature>
<dbReference type="Pfam" id="PF02386">
    <property type="entry name" value="TrkH"/>
    <property type="match status" value="1"/>
</dbReference>
<reference evidence="14" key="1">
    <citation type="submission" date="2020-06" db="EMBL/GenBank/DDBJ databases">
        <title>A chromosome-scale genome assembly of Talaromyces rugulosus W13939.</title>
        <authorList>
            <person name="Wang B."/>
            <person name="Guo L."/>
            <person name="Ye K."/>
            <person name="Wang L."/>
        </authorList>
    </citation>
    <scope>NUCLEOTIDE SEQUENCE [LARGE SCALE GENOMIC DNA]</scope>
    <source>
        <strain evidence="14">W13939</strain>
    </source>
</reference>
<keyword evidence="14" id="KW-1185">Reference proteome</keyword>
<dbReference type="Pfam" id="PF07690">
    <property type="entry name" value="MFS_1"/>
    <property type="match status" value="1"/>
</dbReference>
<evidence type="ECO:0000256" key="1">
    <source>
        <dbReference type="ARBA" id="ARBA00004141"/>
    </source>
</evidence>
<feature type="transmembrane region" description="Helical" evidence="11">
    <location>
        <begin position="661"/>
        <end position="687"/>
    </location>
</feature>
<organism evidence="13 14">
    <name type="scientific">Talaromyces rugulosus</name>
    <name type="common">Penicillium rugulosum</name>
    <dbReference type="NCBI Taxonomy" id="121627"/>
    <lineage>
        <taxon>Eukaryota</taxon>
        <taxon>Fungi</taxon>
        <taxon>Dikarya</taxon>
        <taxon>Ascomycota</taxon>
        <taxon>Pezizomycotina</taxon>
        <taxon>Eurotiomycetes</taxon>
        <taxon>Eurotiomycetidae</taxon>
        <taxon>Eurotiales</taxon>
        <taxon>Trichocomaceae</taxon>
        <taxon>Talaromyces</taxon>
        <taxon>Talaromyces sect. Islandici</taxon>
    </lineage>
</organism>
<feature type="region of interest" description="Disordered" evidence="10">
    <location>
        <begin position="918"/>
        <end position="961"/>
    </location>
</feature>
<evidence type="ECO:0000256" key="4">
    <source>
        <dbReference type="ARBA" id="ARBA00022692"/>
    </source>
</evidence>
<keyword evidence="12" id="KW-0732">Signal</keyword>
<dbReference type="Gene3D" id="1.20.1250.20">
    <property type="entry name" value="MFS general substrate transporter like domains"/>
    <property type="match status" value="2"/>
</dbReference>
<evidence type="ECO:0000256" key="5">
    <source>
        <dbReference type="ARBA" id="ARBA00022958"/>
    </source>
</evidence>
<feature type="transmembrane region" description="Helical" evidence="11">
    <location>
        <begin position="1341"/>
        <end position="1358"/>
    </location>
</feature>
<keyword evidence="7" id="KW-0406">Ion transport</keyword>
<evidence type="ECO:0000256" key="2">
    <source>
        <dbReference type="ARBA" id="ARBA00022448"/>
    </source>
</evidence>
<protein>
    <submittedName>
        <fullName evidence="13">Uncharacterized protein</fullName>
    </submittedName>
</protein>
<dbReference type="GO" id="GO:0140107">
    <property type="term" value="F:high-affinity potassium ion transmembrane transporter activity"/>
    <property type="evidence" value="ECO:0007669"/>
    <property type="project" value="TreeGrafter"/>
</dbReference>
<feature type="compositionally biased region" description="Basic and acidic residues" evidence="10">
    <location>
        <begin position="1062"/>
        <end position="1071"/>
    </location>
</feature>
<dbReference type="GO" id="GO:0005886">
    <property type="term" value="C:plasma membrane"/>
    <property type="evidence" value="ECO:0007669"/>
    <property type="project" value="TreeGrafter"/>
</dbReference>
<dbReference type="GeneID" id="55998331"/>
<dbReference type="InterPro" id="IPR051143">
    <property type="entry name" value="TrkH_K-transport"/>
</dbReference>
<dbReference type="EMBL" id="CP055903">
    <property type="protein sequence ID" value="QKX63681.1"/>
    <property type="molecule type" value="Genomic_DNA"/>
</dbReference>
<evidence type="ECO:0000256" key="12">
    <source>
        <dbReference type="SAM" id="SignalP"/>
    </source>
</evidence>
<dbReference type="Pfam" id="PF12796">
    <property type="entry name" value="Ank_2"/>
    <property type="match status" value="1"/>
</dbReference>
<name>A0A7H8RD79_TALRU</name>
<dbReference type="Pfam" id="PF00023">
    <property type="entry name" value="Ank"/>
    <property type="match status" value="4"/>
</dbReference>
<feature type="transmembrane region" description="Helical" evidence="11">
    <location>
        <begin position="744"/>
        <end position="760"/>
    </location>
</feature>
<evidence type="ECO:0000256" key="6">
    <source>
        <dbReference type="ARBA" id="ARBA00022989"/>
    </source>
</evidence>
<dbReference type="InterPro" id="IPR002110">
    <property type="entry name" value="Ankyrin_rpt"/>
</dbReference>
<dbReference type="Gene3D" id="1.25.40.20">
    <property type="entry name" value="Ankyrin repeat-containing domain"/>
    <property type="match status" value="3"/>
</dbReference>
<feature type="transmembrane region" description="Helical" evidence="11">
    <location>
        <begin position="1142"/>
        <end position="1166"/>
    </location>
</feature>
<feature type="region of interest" description="Disordered" evidence="10">
    <location>
        <begin position="1012"/>
        <end position="1040"/>
    </location>
</feature>
<feature type="repeat" description="ANK" evidence="9">
    <location>
        <begin position="1573"/>
        <end position="1605"/>
    </location>
</feature>
<dbReference type="GO" id="GO:0030007">
    <property type="term" value="P:intracellular potassium ion homeostasis"/>
    <property type="evidence" value="ECO:0007669"/>
    <property type="project" value="TreeGrafter"/>
</dbReference>
<feature type="transmembrane region" description="Helical" evidence="11">
    <location>
        <begin position="837"/>
        <end position="862"/>
    </location>
</feature>
<evidence type="ECO:0000313" key="13">
    <source>
        <dbReference type="EMBL" id="QKX63681.1"/>
    </source>
</evidence>
<dbReference type="Proteomes" id="UP000509510">
    <property type="component" value="Chromosome VI"/>
</dbReference>
<evidence type="ECO:0000256" key="7">
    <source>
        <dbReference type="ARBA" id="ARBA00023065"/>
    </source>
</evidence>
<feature type="compositionally biased region" description="Polar residues" evidence="10">
    <location>
        <begin position="948"/>
        <end position="957"/>
    </location>
</feature>
<feature type="transmembrane region" description="Helical" evidence="11">
    <location>
        <begin position="498"/>
        <end position="517"/>
    </location>
</feature>
<feature type="repeat" description="ANK" evidence="9">
    <location>
        <begin position="1606"/>
        <end position="1638"/>
    </location>
</feature>
<feature type="transmembrane region" description="Helical" evidence="11">
    <location>
        <begin position="463"/>
        <end position="486"/>
    </location>
</feature>
<feature type="transmembrane region" description="Helical" evidence="11">
    <location>
        <begin position="1232"/>
        <end position="1252"/>
    </location>
</feature>
<dbReference type="PRINTS" id="PR01415">
    <property type="entry name" value="ANKYRIN"/>
</dbReference>
<feature type="transmembrane region" description="Helical" evidence="11">
    <location>
        <begin position="781"/>
        <end position="802"/>
    </location>
</feature>
<feature type="transmembrane region" description="Helical" evidence="11">
    <location>
        <begin position="529"/>
        <end position="549"/>
    </location>
</feature>
<dbReference type="SUPFAM" id="SSF103473">
    <property type="entry name" value="MFS general substrate transporter"/>
    <property type="match status" value="1"/>
</dbReference>
<dbReference type="InterPro" id="IPR003445">
    <property type="entry name" value="Cat_transpt"/>
</dbReference>
<dbReference type="NCBIfam" id="TIGR00934">
    <property type="entry name" value="2a38euk"/>
    <property type="match status" value="1"/>
</dbReference>
<feature type="transmembrane region" description="Helical" evidence="11">
    <location>
        <begin position="604"/>
        <end position="624"/>
    </location>
</feature>
<dbReference type="OrthoDB" id="9999863at2759"/>
<dbReference type="KEGG" id="trg:TRUGW13939_10852"/>
<keyword evidence="3" id="KW-0633">Potassium transport</keyword>
<dbReference type="SMART" id="SM00248">
    <property type="entry name" value="ANK"/>
    <property type="match status" value="8"/>
</dbReference>
<feature type="transmembrane region" description="Helical" evidence="11">
    <location>
        <begin position="439"/>
        <end position="457"/>
    </location>
</feature>
<evidence type="ECO:0000256" key="10">
    <source>
        <dbReference type="SAM" id="MobiDB-lite"/>
    </source>
</evidence>
<feature type="chain" id="PRO_5028828881" evidence="12">
    <location>
        <begin position="22"/>
        <end position="2419"/>
    </location>
</feature>
<keyword evidence="8 11" id="KW-0472">Membrane</keyword>
<feature type="transmembrane region" description="Helical" evidence="11">
    <location>
        <begin position="1400"/>
        <end position="1418"/>
    </location>
</feature>
<dbReference type="RefSeq" id="XP_035349855.1">
    <property type="nucleotide sequence ID" value="XM_035493962.1"/>
</dbReference>
<feature type="transmembrane region" description="Helical" evidence="11">
    <location>
        <begin position="1276"/>
        <end position="1296"/>
    </location>
</feature>
<proteinExistence type="predicted"/>
<comment type="subcellular location">
    <subcellularLocation>
        <location evidence="1">Membrane</location>
        <topology evidence="1">Multi-pass membrane protein</topology>
    </subcellularLocation>
</comment>
<evidence type="ECO:0000313" key="14">
    <source>
        <dbReference type="Proteomes" id="UP000509510"/>
    </source>
</evidence>
<dbReference type="PANTHER" id="PTHR31064:SF30">
    <property type="entry name" value="HIGH-AFFINITY POTASSIUM TRANSPORT PROTEIN-RELATED"/>
    <property type="match status" value="1"/>
</dbReference>
<keyword evidence="6 11" id="KW-1133">Transmembrane helix</keyword>
<dbReference type="GO" id="GO:1990573">
    <property type="term" value="P:potassium ion import across plasma membrane"/>
    <property type="evidence" value="ECO:0007669"/>
    <property type="project" value="TreeGrafter"/>
</dbReference>
<feature type="repeat" description="ANK" evidence="9">
    <location>
        <begin position="1672"/>
        <end position="1704"/>
    </location>
</feature>
<dbReference type="PROSITE" id="PS50088">
    <property type="entry name" value="ANK_REPEAT"/>
    <property type="match status" value="6"/>
</dbReference>
<feature type="region of interest" description="Disordered" evidence="10">
    <location>
        <begin position="1060"/>
        <end position="1080"/>
    </location>
</feature>
<feature type="repeat" description="ANK" evidence="9">
    <location>
        <begin position="1737"/>
        <end position="1769"/>
    </location>
</feature>
<feature type="transmembrane region" description="Helical" evidence="11">
    <location>
        <begin position="1208"/>
        <end position="1225"/>
    </location>
</feature>
<feature type="repeat" description="ANK" evidence="9">
    <location>
        <begin position="1540"/>
        <end position="1572"/>
    </location>
</feature>
<evidence type="ECO:0000256" key="11">
    <source>
        <dbReference type="SAM" id="Phobius"/>
    </source>
</evidence>